<reference evidence="1" key="1">
    <citation type="submission" date="2023-05" db="EMBL/GenBank/DDBJ databases">
        <authorList>
            <consortium name="ELIXIR-Norway"/>
        </authorList>
    </citation>
    <scope>NUCLEOTIDE SEQUENCE</scope>
</reference>
<reference evidence="1" key="2">
    <citation type="submission" date="2025-03" db="EMBL/GenBank/DDBJ databases">
        <authorList>
            <consortium name="ELIXIR-Norway"/>
            <consortium name="Elixir Norway"/>
        </authorList>
    </citation>
    <scope>NUCLEOTIDE SEQUENCE</scope>
</reference>
<name>A0AC59YQK1_RANTA</name>
<accession>A0AC59YQK1</accession>
<gene>
    <name evidence="1" type="ORF">MRATA1EN22A_LOCUS9047</name>
</gene>
<dbReference type="EMBL" id="OX596086">
    <property type="protein sequence ID" value="CAM9898580.1"/>
    <property type="molecule type" value="Genomic_DNA"/>
</dbReference>
<evidence type="ECO:0000313" key="2">
    <source>
        <dbReference type="Proteomes" id="UP001162501"/>
    </source>
</evidence>
<dbReference type="Proteomes" id="UP001162501">
    <property type="component" value="Chromosome 2"/>
</dbReference>
<sequence length="211" mass="22297">MRAAQARRWASPEGREAQPAQTKKPAPAQVPTALLLRASSQEKKKRGKSEGQKETVQSFCSSRHLGGSVSLSEAFKSLGADSWTPWPPTPPGGPLERELGFCAGTPERRAPSAARGAASEPEWAGARRARAVRRPGAGERPGHVWQRRGGFGARGFKKPGPALPRAKETLGAAVSRGTSRRGSAPAPALPRPPPSRILSKRLLGPGASKTE</sequence>
<evidence type="ECO:0000313" key="1">
    <source>
        <dbReference type="EMBL" id="CAM9898580.1"/>
    </source>
</evidence>
<proteinExistence type="predicted"/>
<protein>
    <submittedName>
        <fullName evidence="1">Uncharacterized protein</fullName>
    </submittedName>
</protein>
<organism evidence="1 2">
    <name type="scientific">Rangifer tarandus platyrhynchus</name>
    <name type="common">Svalbard reindeer</name>
    <dbReference type="NCBI Taxonomy" id="3082113"/>
    <lineage>
        <taxon>Eukaryota</taxon>
        <taxon>Metazoa</taxon>
        <taxon>Chordata</taxon>
        <taxon>Craniata</taxon>
        <taxon>Vertebrata</taxon>
        <taxon>Euteleostomi</taxon>
        <taxon>Mammalia</taxon>
        <taxon>Eutheria</taxon>
        <taxon>Laurasiatheria</taxon>
        <taxon>Artiodactyla</taxon>
        <taxon>Ruminantia</taxon>
        <taxon>Pecora</taxon>
        <taxon>Cervidae</taxon>
        <taxon>Odocoileinae</taxon>
        <taxon>Rangifer</taxon>
    </lineage>
</organism>